<comment type="caution">
    <text evidence="9">The sequence shown here is derived from an EMBL/GenBank/DDBJ whole genome shotgun (WGS) entry which is preliminary data.</text>
</comment>
<dbReference type="Proteomes" id="UP001196408">
    <property type="component" value="Unassembled WGS sequence"/>
</dbReference>
<dbReference type="Pfam" id="PF22381">
    <property type="entry name" value="Staph_reg_Sar_Rot"/>
    <property type="match status" value="1"/>
</dbReference>
<evidence type="ECO:0000259" key="8">
    <source>
        <dbReference type="PROSITE" id="PS50995"/>
    </source>
</evidence>
<evidence type="ECO:0000256" key="1">
    <source>
        <dbReference type="ARBA" id="ARBA00004496"/>
    </source>
</evidence>
<evidence type="ECO:0000313" key="9">
    <source>
        <dbReference type="EMBL" id="MBV3381901.1"/>
    </source>
</evidence>
<dbReference type="PANTHER" id="PTHR42756">
    <property type="entry name" value="TRANSCRIPTIONAL REGULATOR, MARR"/>
    <property type="match status" value="1"/>
</dbReference>
<reference evidence="9 12" key="1">
    <citation type="submission" date="2021-06" db="EMBL/GenBank/DDBJ databases">
        <title>Collection of gut derived symbiotic bacterial strains cultured from healthy donors.</title>
        <authorList>
            <person name="Lin H."/>
            <person name="Littmann E."/>
            <person name="Pamer E.G."/>
        </authorList>
    </citation>
    <scope>NUCLEOTIDE SEQUENCE</scope>
    <source>
        <strain evidence="10 12">MSK.21.70</strain>
        <strain evidence="9">MSK.21.82</strain>
    </source>
</reference>
<dbReference type="RefSeq" id="WP_022424956.1">
    <property type="nucleotide sequence ID" value="NZ_JAHOEB010000005.1"/>
</dbReference>
<evidence type="ECO:0000256" key="4">
    <source>
        <dbReference type="ARBA" id="ARBA00023163"/>
    </source>
</evidence>
<evidence type="ECO:0000256" key="5">
    <source>
        <dbReference type="ARBA" id="ARBA00046337"/>
    </source>
</evidence>
<evidence type="ECO:0000256" key="7">
    <source>
        <dbReference type="ARBA" id="ARBA00047207"/>
    </source>
</evidence>
<name>A0AAW4MPC9_9FIRM</name>
<dbReference type="GO" id="GO:0005737">
    <property type="term" value="C:cytoplasm"/>
    <property type="evidence" value="ECO:0007669"/>
    <property type="project" value="UniProtKB-SubCell"/>
</dbReference>
<evidence type="ECO:0000256" key="3">
    <source>
        <dbReference type="ARBA" id="ARBA00023125"/>
    </source>
</evidence>
<comment type="subcellular location">
    <subcellularLocation>
        <location evidence="1">Cytoplasm</location>
    </subcellularLocation>
</comment>
<accession>A0AAW4MPC9</accession>
<dbReference type="EMBL" id="JAHOEL010000005">
    <property type="protein sequence ID" value="MBV3391926.1"/>
    <property type="molecule type" value="Genomic_DNA"/>
</dbReference>
<dbReference type="SUPFAM" id="SSF46785">
    <property type="entry name" value="Winged helix' DNA-binding domain"/>
    <property type="match status" value="1"/>
</dbReference>
<evidence type="ECO:0000256" key="2">
    <source>
        <dbReference type="ARBA" id="ARBA00023015"/>
    </source>
</evidence>
<dbReference type="EMBL" id="JAHOEF010000005">
    <property type="protein sequence ID" value="MBV3381901.1"/>
    <property type="molecule type" value="Genomic_DNA"/>
</dbReference>
<dbReference type="AlphaFoldDB" id="A0AAW4MPC9"/>
<evidence type="ECO:0000313" key="12">
    <source>
        <dbReference type="Proteomes" id="UP001197492"/>
    </source>
</evidence>
<gene>
    <name evidence="9" type="ORF">KSV97_01410</name>
    <name evidence="10" type="ORF">KSW06_01425</name>
</gene>
<evidence type="ECO:0000256" key="6">
    <source>
        <dbReference type="ARBA" id="ARBA00047188"/>
    </source>
</evidence>
<dbReference type="InterPro" id="IPR036390">
    <property type="entry name" value="WH_DNA-bd_sf"/>
</dbReference>
<evidence type="ECO:0000313" key="11">
    <source>
        <dbReference type="Proteomes" id="UP001196408"/>
    </source>
</evidence>
<dbReference type="GO" id="GO:0003700">
    <property type="term" value="F:DNA-binding transcription factor activity"/>
    <property type="evidence" value="ECO:0007669"/>
    <property type="project" value="InterPro"/>
</dbReference>
<organism evidence="9 11">
    <name type="scientific">Catenibacterium mitsuokai</name>
    <dbReference type="NCBI Taxonomy" id="100886"/>
    <lineage>
        <taxon>Bacteria</taxon>
        <taxon>Bacillati</taxon>
        <taxon>Bacillota</taxon>
        <taxon>Erysipelotrichia</taxon>
        <taxon>Erysipelotrichales</taxon>
        <taxon>Coprobacillaceae</taxon>
        <taxon>Catenibacterium</taxon>
    </lineage>
</organism>
<keyword evidence="12" id="KW-1185">Reference proteome</keyword>
<dbReference type="Proteomes" id="UP001197492">
    <property type="component" value="Unassembled WGS sequence"/>
</dbReference>
<feature type="domain" description="HTH marR-type" evidence="8">
    <location>
        <begin position="1"/>
        <end position="144"/>
    </location>
</feature>
<dbReference type="PANTHER" id="PTHR42756:SF1">
    <property type="entry name" value="TRANSCRIPTIONAL REPRESSOR OF EMRAB OPERON"/>
    <property type="match status" value="1"/>
</dbReference>
<sequence length="151" mass="17527">MDAKKNNLMDSINTVFKLAIKVQEDYIKYSPFPELSMNEMHIIEAVSKQQFPTMTNVAKTLKVTVGTLTTNVKTIVNKGFLTRERSSADHRVTYLRITDKGYQALEVHNQFHRDLSGLYSQHIPDEMIGWVYDTIENVIEDLKEYQKKLNK</sequence>
<dbReference type="InterPro" id="IPR000835">
    <property type="entry name" value="HTH_MarR-typ"/>
</dbReference>
<dbReference type="GO" id="GO:0003677">
    <property type="term" value="F:DNA binding"/>
    <property type="evidence" value="ECO:0007669"/>
    <property type="project" value="UniProtKB-KW"/>
</dbReference>
<dbReference type="InterPro" id="IPR055166">
    <property type="entry name" value="Transc_reg_Sar_Rot_HTH"/>
</dbReference>
<keyword evidence="3" id="KW-0238">DNA-binding</keyword>
<dbReference type="InterPro" id="IPR036388">
    <property type="entry name" value="WH-like_DNA-bd_sf"/>
</dbReference>
<keyword evidence="2" id="KW-0805">Transcription regulation</keyword>
<dbReference type="SMART" id="SM00347">
    <property type="entry name" value="HTH_MARR"/>
    <property type="match status" value="1"/>
</dbReference>
<dbReference type="PROSITE" id="PS50995">
    <property type="entry name" value="HTH_MARR_2"/>
    <property type="match status" value="1"/>
</dbReference>
<evidence type="ECO:0000313" key="10">
    <source>
        <dbReference type="EMBL" id="MBV3391926.1"/>
    </source>
</evidence>
<proteinExistence type="inferred from homology"/>
<comment type="similarity">
    <text evidence="5">Belongs to the SarZ family.</text>
</comment>
<protein>
    <recommendedName>
        <fullName evidence="6">HTH-type transcriptional regulator SarZ</fullName>
    </recommendedName>
    <alternativeName>
        <fullName evidence="7">Staphylococcal accessory regulator Z</fullName>
    </alternativeName>
</protein>
<keyword evidence="4" id="KW-0804">Transcription</keyword>
<dbReference type="Gene3D" id="1.10.10.10">
    <property type="entry name" value="Winged helix-like DNA-binding domain superfamily/Winged helix DNA-binding domain"/>
    <property type="match status" value="1"/>
</dbReference>